<reference evidence="1" key="1">
    <citation type="submission" date="2020-03" db="EMBL/GenBank/DDBJ databases">
        <title>The deep terrestrial virosphere.</title>
        <authorList>
            <person name="Holmfeldt K."/>
            <person name="Nilsson E."/>
            <person name="Simone D."/>
            <person name="Lopez-Fernandez M."/>
            <person name="Wu X."/>
            <person name="de Brujin I."/>
            <person name="Lundin D."/>
            <person name="Andersson A."/>
            <person name="Bertilsson S."/>
            <person name="Dopson M."/>
        </authorList>
    </citation>
    <scope>NUCLEOTIDE SEQUENCE</scope>
    <source>
        <strain evidence="1">MM415B03512</strain>
    </source>
</reference>
<organism evidence="1">
    <name type="scientific">viral metagenome</name>
    <dbReference type="NCBI Taxonomy" id="1070528"/>
    <lineage>
        <taxon>unclassified sequences</taxon>
        <taxon>metagenomes</taxon>
        <taxon>organismal metagenomes</taxon>
    </lineage>
</organism>
<name>A0A6M3LC48_9ZZZZ</name>
<gene>
    <name evidence="1" type="ORF">MM415B03512_0019</name>
</gene>
<proteinExistence type="predicted"/>
<sequence length="66" mass="7772">MKQAITIKGVDVKLLEKQRKIINKAVDRMDFETITLFGKKEIDALQGIMNMLDSWSDEMYWKEHAK</sequence>
<protein>
    <submittedName>
        <fullName evidence="1">Uncharacterized protein</fullName>
    </submittedName>
</protein>
<dbReference type="AlphaFoldDB" id="A0A6M3LC48"/>
<accession>A0A6M3LC48</accession>
<evidence type="ECO:0000313" key="1">
    <source>
        <dbReference type="EMBL" id="QJA90944.1"/>
    </source>
</evidence>
<dbReference type="EMBL" id="MT142949">
    <property type="protein sequence ID" value="QJA90944.1"/>
    <property type="molecule type" value="Genomic_DNA"/>
</dbReference>